<dbReference type="InterPro" id="IPR041577">
    <property type="entry name" value="RT_RNaseH_2"/>
</dbReference>
<gene>
    <name evidence="3" type="ORF">PR001_g27811</name>
</gene>
<protein>
    <recommendedName>
        <fullName evidence="2">Reverse transcriptase domain-containing protein</fullName>
    </recommendedName>
</protein>
<feature type="region of interest" description="Disordered" evidence="1">
    <location>
        <begin position="249"/>
        <end position="308"/>
    </location>
</feature>
<dbReference type="InterPro" id="IPR043502">
    <property type="entry name" value="DNA/RNA_pol_sf"/>
</dbReference>
<name>A0A6A3HGP1_9STRA</name>
<dbReference type="AlphaFoldDB" id="A0A6A3HGP1"/>
<feature type="compositionally biased region" description="Basic and acidic residues" evidence="1">
    <location>
        <begin position="253"/>
        <end position="263"/>
    </location>
</feature>
<evidence type="ECO:0000313" key="4">
    <source>
        <dbReference type="Proteomes" id="UP000429607"/>
    </source>
</evidence>
<feature type="region of interest" description="Disordered" evidence="1">
    <location>
        <begin position="697"/>
        <end position="718"/>
    </location>
</feature>
<organism evidence="3 4">
    <name type="scientific">Phytophthora rubi</name>
    <dbReference type="NCBI Taxonomy" id="129364"/>
    <lineage>
        <taxon>Eukaryota</taxon>
        <taxon>Sar</taxon>
        <taxon>Stramenopiles</taxon>
        <taxon>Oomycota</taxon>
        <taxon>Peronosporomycetes</taxon>
        <taxon>Peronosporales</taxon>
        <taxon>Peronosporaceae</taxon>
        <taxon>Phytophthora</taxon>
    </lineage>
</organism>
<dbReference type="InterPro" id="IPR000477">
    <property type="entry name" value="RT_dom"/>
</dbReference>
<evidence type="ECO:0000313" key="3">
    <source>
        <dbReference type="EMBL" id="KAE8968377.1"/>
    </source>
</evidence>
<sequence length="875" mass="98034">MTEGRTKIKVTLAGSLVYFFHAWVGTLSGQDAILGMDFMVPAGIRLDLAEGTLCLPDEVRIQLSGRRPLYNSNVIPISVDRSLAILVGRSEEIPIRSGLIERQTLWVTRGKHWVPTVVRGLDRRQYMRITNLGERTSYLNPHDRIGMWLPGDTIPRLGGYVTVGSRRYAQWQNLAFQVTTDLPDDGPAEESTEPMVDRPQYTTPTRILARSKENHEPVISQVVASTPPALVPNEGTLEVEPNVTVEGPSLVETEEKPEAEEPIKVLPSDDSSPIEAAVQDRTDTTPAETLMEPEPPEIDPPEPPQGEPVCYHHEGGELFAEDIESHMAVLPEVARTTEEVAIEDIQVGNPADNSPEEIERLRQIIWKRYHLLMGKGNALPPAARGVVCDIDVGGATPVAQRCRRVAPQFREKLSDLIKGLLSAKMISPSTSPWASPIVIIIKKNGVDIRLCIDYRVVNGLTQLMVYPMPLINDLLEDLDKVLWYCSLDMASGFWVVSMTERARLISAFITLFGLFEWNRMPFGLKNAPQIYQHLIDNALYGYLKISADVANDSEPRDVFLTGEAETEQKSSVLGRRSYIDDILVTADSWDTLCNRVDRLLEACDKWNLSISAVKSFWGLRKVDYLGHQVSMDGLEAHPKDLQALADLPFPSTLRAMQSFLGSLNYYSRFIEDFAIYASVLYEMRESDFHEITRKKPKESVVEKANSDDREEAPAGEDRWSRAERAFTVLKTKIAATPVLRHFDPDRPPVVVVYASKWAVSAALMQEHDGVYWPVTFTSRTLKSNEINYGIVDKEVLALLRILEVCYTLLVTRTIKVLTRYSTLGWLMQSKGFHGRLGRWTALQSPWTLEIVKCTKGEDEILGTLAATITPPSESG</sequence>
<evidence type="ECO:0000259" key="2">
    <source>
        <dbReference type="PROSITE" id="PS50878"/>
    </source>
</evidence>
<dbReference type="EMBL" id="QXFV01004674">
    <property type="protein sequence ID" value="KAE8968377.1"/>
    <property type="molecule type" value="Genomic_DNA"/>
</dbReference>
<accession>A0A6A3HGP1</accession>
<dbReference type="Gene3D" id="3.10.10.10">
    <property type="entry name" value="HIV Type 1 Reverse Transcriptase, subunit A, domain 1"/>
    <property type="match status" value="1"/>
</dbReference>
<comment type="caution">
    <text evidence="3">The sequence shown here is derived from an EMBL/GenBank/DDBJ whole genome shotgun (WGS) entry which is preliminary data.</text>
</comment>
<dbReference type="PROSITE" id="PS50878">
    <property type="entry name" value="RT_POL"/>
    <property type="match status" value="1"/>
</dbReference>
<dbReference type="Pfam" id="PF00078">
    <property type="entry name" value="RVT_1"/>
    <property type="match status" value="1"/>
</dbReference>
<dbReference type="Proteomes" id="UP000429607">
    <property type="component" value="Unassembled WGS sequence"/>
</dbReference>
<dbReference type="InterPro" id="IPR051320">
    <property type="entry name" value="Viral_Replic_Matur_Polypro"/>
</dbReference>
<feature type="domain" description="Reverse transcriptase" evidence="2">
    <location>
        <begin position="422"/>
        <end position="629"/>
    </location>
</feature>
<dbReference type="Gene3D" id="3.30.70.270">
    <property type="match status" value="2"/>
</dbReference>
<dbReference type="Pfam" id="PF17919">
    <property type="entry name" value="RT_RNaseH_2"/>
    <property type="match status" value="1"/>
</dbReference>
<dbReference type="PANTHER" id="PTHR33064:SF37">
    <property type="entry name" value="RIBONUCLEASE H"/>
    <property type="match status" value="1"/>
</dbReference>
<dbReference type="CDD" id="cd01647">
    <property type="entry name" value="RT_LTR"/>
    <property type="match status" value="1"/>
</dbReference>
<dbReference type="PANTHER" id="PTHR33064">
    <property type="entry name" value="POL PROTEIN"/>
    <property type="match status" value="1"/>
</dbReference>
<dbReference type="SUPFAM" id="SSF56672">
    <property type="entry name" value="DNA/RNA polymerases"/>
    <property type="match status" value="1"/>
</dbReference>
<evidence type="ECO:0000256" key="1">
    <source>
        <dbReference type="SAM" id="MobiDB-lite"/>
    </source>
</evidence>
<proteinExistence type="predicted"/>
<dbReference type="InterPro" id="IPR043128">
    <property type="entry name" value="Rev_trsase/Diguanyl_cyclase"/>
</dbReference>
<reference evidence="3 4" key="1">
    <citation type="submission" date="2018-09" db="EMBL/GenBank/DDBJ databases">
        <title>Genomic investigation of the strawberry pathogen Phytophthora fragariae indicates pathogenicity is determined by transcriptional variation in three key races.</title>
        <authorList>
            <person name="Adams T.M."/>
            <person name="Armitage A.D."/>
            <person name="Sobczyk M.K."/>
            <person name="Bates H.J."/>
            <person name="Dunwell J.M."/>
            <person name="Nellist C.F."/>
            <person name="Harrison R.J."/>
        </authorList>
    </citation>
    <scope>NUCLEOTIDE SEQUENCE [LARGE SCALE GENOMIC DNA]</scope>
    <source>
        <strain evidence="3 4">SCRP249</strain>
    </source>
</reference>